<reference evidence="2" key="1">
    <citation type="journal article" date="2023" name="G3 (Bethesda)">
        <title>A reference genome for the long-term kleptoplast-retaining sea slug Elysia crispata morphotype clarki.</title>
        <authorList>
            <person name="Eastman K.E."/>
            <person name="Pendleton A.L."/>
            <person name="Shaikh M.A."/>
            <person name="Suttiyut T."/>
            <person name="Ogas R."/>
            <person name="Tomko P."/>
            <person name="Gavelis G."/>
            <person name="Widhalm J.R."/>
            <person name="Wisecaver J.H."/>
        </authorList>
    </citation>
    <scope>NUCLEOTIDE SEQUENCE</scope>
    <source>
        <strain evidence="2">ECLA1</strain>
    </source>
</reference>
<feature type="region of interest" description="Disordered" evidence="1">
    <location>
        <begin position="1"/>
        <end position="22"/>
    </location>
</feature>
<name>A0AAE0ZD00_9GAST</name>
<dbReference type="Proteomes" id="UP001283361">
    <property type="component" value="Unassembled WGS sequence"/>
</dbReference>
<comment type="caution">
    <text evidence="2">The sequence shown here is derived from an EMBL/GenBank/DDBJ whole genome shotgun (WGS) entry which is preliminary data.</text>
</comment>
<dbReference type="EMBL" id="JAWDGP010004234">
    <property type="protein sequence ID" value="KAK3766436.1"/>
    <property type="molecule type" value="Genomic_DNA"/>
</dbReference>
<evidence type="ECO:0000313" key="2">
    <source>
        <dbReference type="EMBL" id="KAK3766436.1"/>
    </source>
</evidence>
<evidence type="ECO:0000313" key="3">
    <source>
        <dbReference type="Proteomes" id="UP001283361"/>
    </source>
</evidence>
<proteinExistence type="predicted"/>
<sequence length="77" mass="8632">MKHSQRSVRLSPRNPMLESGLTLPSRDMYRGVGTGKEFPALLNECIWLISEFHQNSTGQHNLQGSLQGCDTEVSVME</sequence>
<evidence type="ECO:0000256" key="1">
    <source>
        <dbReference type="SAM" id="MobiDB-lite"/>
    </source>
</evidence>
<organism evidence="2 3">
    <name type="scientific">Elysia crispata</name>
    <name type="common">lettuce slug</name>
    <dbReference type="NCBI Taxonomy" id="231223"/>
    <lineage>
        <taxon>Eukaryota</taxon>
        <taxon>Metazoa</taxon>
        <taxon>Spiralia</taxon>
        <taxon>Lophotrochozoa</taxon>
        <taxon>Mollusca</taxon>
        <taxon>Gastropoda</taxon>
        <taxon>Heterobranchia</taxon>
        <taxon>Euthyneura</taxon>
        <taxon>Panpulmonata</taxon>
        <taxon>Sacoglossa</taxon>
        <taxon>Placobranchoidea</taxon>
        <taxon>Plakobranchidae</taxon>
        <taxon>Elysia</taxon>
    </lineage>
</organism>
<protein>
    <submittedName>
        <fullName evidence="2">Uncharacterized protein</fullName>
    </submittedName>
</protein>
<keyword evidence="3" id="KW-1185">Reference proteome</keyword>
<accession>A0AAE0ZD00</accession>
<dbReference type="AlphaFoldDB" id="A0AAE0ZD00"/>
<gene>
    <name evidence="2" type="ORF">RRG08_056110</name>
</gene>